<gene>
    <name evidence="1" type="ORF">KC01_LOCUS18058</name>
</gene>
<keyword evidence="2" id="KW-1185">Reference proteome</keyword>
<dbReference type="EMBL" id="OZ035840">
    <property type="protein sequence ID" value="CAL1588227.1"/>
    <property type="molecule type" value="Genomic_DNA"/>
</dbReference>
<evidence type="ECO:0000313" key="1">
    <source>
        <dbReference type="EMBL" id="CAL1588227.1"/>
    </source>
</evidence>
<accession>A0AAV2KEB4</accession>
<protein>
    <recommendedName>
        <fullName evidence="3">Secreted protein</fullName>
    </recommendedName>
</protein>
<reference evidence="1 2" key="1">
    <citation type="submission" date="2024-04" db="EMBL/GenBank/DDBJ databases">
        <authorList>
            <person name="Waldvogel A.-M."/>
            <person name="Schoenle A."/>
        </authorList>
    </citation>
    <scope>NUCLEOTIDE SEQUENCE [LARGE SCALE GENOMIC DNA]</scope>
</reference>
<sequence>MCMCVPVYALETATTPFGLIASAWYKTVSQFSPDKKQQCLYREWIQRSVCRGIPPLQSSDVRPLISPRLGVDPFSMLVTRSLCNQ</sequence>
<dbReference type="AlphaFoldDB" id="A0AAV2KEB4"/>
<proteinExistence type="predicted"/>
<evidence type="ECO:0000313" key="2">
    <source>
        <dbReference type="Proteomes" id="UP001497482"/>
    </source>
</evidence>
<organism evidence="1 2">
    <name type="scientific">Knipowitschia caucasica</name>
    <name type="common">Caucasian dwarf goby</name>
    <name type="synonym">Pomatoschistus caucasicus</name>
    <dbReference type="NCBI Taxonomy" id="637954"/>
    <lineage>
        <taxon>Eukaryota</taxon>
        <taxon>Metazoa</taxon>
        <taxon>Chordata</taxon>
        <taxon>Craniata</taxon>
        <taxon>Vertebrata</taxon>
        <taxon>Euteleostomi</taxon>
        <taxon>Actinopterygii</taxon>
        <taxon>Neopterygii</taxon>
        <taxon>Teleostei</taxon>
        <taxon>Neoteleostei</taxon>
        <taxon>Acanthomorphata</taxon>
        <taxon>Gobiaria</taxon>
        <taxon>Gobiiformes</taxon>
        <taxon>Gobioidei</taxon>
        <taxon>Gobiidae</taxon>
        <taxon>Gobiinae</taxon>
        <taxon>Knipowitschia</taxon>
    </lineage>
</organism>
<dbReference type="Proteomes" id="UP001497482">
    <property type="component" value="Chromosome 18"/>
</dbReference>
<evidence type="ECO:0008006" key="3">
    <source>
        <dbReference type="Google" id="ProtNLM"/>
    </source>
</evidence>
<name>A0AAV2KEB4_KNICA</name>